<dbReference type="OrthoDB" id="4251129at2"/>
<sequence length="94" mass="10037">MSEIPPVLTVTAISTIGVTDVHDDKADSWLVIETAEQGQLLLNLPGPMYRAAVQSTELPADQPGPGRLALTEAEVAAYRAHIASLTRTDQEPSE</sequence>
<proteinExistence type="predicted"/>
<dbReference type="RefSeq" id="WP_042152902.1">
    <property type="nucleotide sequence ID" value="NZ_BBNO01000003.1"/>
</dbReference>
<comment type="caution">
    <text evidence="1">The sequence shown here is derived from an EMBL/GenBank/DDBJ whole genome shotgun (WGS) entry which is preliminary data.</text>
</comment>
<dbReference type="Proteomes" id="UP000048965">
    <property type="component" value="Unassembled WGS sequence"/>
</dbReference>
<evidence type="ECO:0000313" key="2">
    <source>
        <dbReference type="Proteomes" id="UP000048965"/>
    </source>
</evidence>
<reference evidence="1 2" key="2">
    <citation type="journal article" date="2015" name="Stand. Genomic Sci.">
        <title>Draft genome sequence of marine-derived Streptomyces sp. TP-A0598, a producer of anti-MRSA antibiotic lydicamycins.</title>
        <authorList>
            <person name="Komaki H."/>
            <person name="Ichikawa N."/>
            <person name="Hosoyama A."/>
            <person name="Fujita N."/>
            <person name="Igarashi Y."/>
        </authorList>
    </citation>
    <scope>NUCLEOTIDE SEQUENCE [LARGE SCALE GENOMIC DNA]</scope>
    <source>
        <strain evidence="1 2">NBRC 110027</strain>
    </source>
</reference>
<gene>
    <name evidence="1" type="ORF">TPA0598_03_04190</name>
</gene>
<accession>A0A0P4R520</accession>
<reference evidence="2" key="1">
    <citation type="submission" date="2014-09" db="EMBL/GenBank/DDBJ databases">
        <title>Whole genome shotgun sequence of Streptomyces sp. NBRC 110027.</title>
        <authorList>
            <person name="Komaki H."/>
            <person name="Ichikawa N."/>
            <person name="Katano-Makiyama Y."/>
            <person name="Hosoyama A."/>
            <person name="Hashimoto M."/>
            <person name="Uohara A."/>
            <person name="Kitahashi Y."/>
            <person name="Ohji S."/>
            <person name="Kimura A."/>
            <person name="Yamazoe A."/>
            <person name="Igarashi Y."/>
            <person name="Fujita N."/>
        </authorList>
    </citation>
    <scope>NUCLEOTIDE SEQUENCE [LARGE SCALE GENOMIC DNA]</scope>
    <source>
        <strain evidence="2">NBRC 110027</strain>
    </source>
</reference>
<organism evidence="1 2">
    <name type="scientific">Streptomyces lydicamycinicus</name>
    <dbReference type="NCBI Taxonomy" id="1546107"/>
    <lineage>
        <taxon>Bacteria</taxon>
        <taxon>Bacillati</taxon>
        <taxon>Actinomycetota</taxon>
        <taxon>Actinomycetes</taxon>
        <taxon>Kitasatosporales</taxon>
        <taxon>Streptomycetaceae</taxon>
        <taxon>Streptomyces</taxon>
    </lineage>
</organism>
<evidence type="ECO:0000313" key="1">
    <source>
        <dbReference type="EMBL" id="GAO07958.1"/>
    </source>
</evidence>
<dbReference type="EMBL" id="BBNO01000003">
    <property type="protein sequence ID" value="GAO07958.1"/>
    <property type="molecule type" value="Genomic_DNA"/>
</dbReference>
<keyword evidence="2" id="KW-1185">Reference proteome</keyword>
<dbReference type="AlphaFoldDB" id="A0A0P4R520"/>
<name>A0A0P4R520_9ACTN</name>
<protein>
    <submittedName>
        <fullName evidence="1">Uncharacterized protein</fullName>
    </submittedName>
</protein>